<evidence type="ECO:0000259" key="1">
    <source>
        <dbReference type="Pfam" id="PF14243"/>
    </source>
</evidence>
<gene>
    <name evidence="2" type="ORF">QWZ03_13285</name>
</gene>
<keyword evidence="3" id="KW-1185">Reference proteome</keyword>
<dbReference type="RefSeq" id="WP_290333160.1">
    <property type="nucleotide sequence ID" value="NZ_JAUFPU010000018.1"/>
</dbReference>
<protein>
    <submittedName>
        <fullName evidence="2">ATP-grasp domain-containing protein</fullName>
    </submittedName>
</protein>
<dbReference type="Proteomes" id="UP001180081">
    <property type="component" value="Unassembled WGS sequence"/>
</dbReference>
<feature type="domain" description="ATP-grasp" evidence="1">
    <location>
        <begin position="83"/>
        <end position="252"/>
    </location>
</feature>
<evidence type="ECO:0000313" key="3">
    <source>
        <dbReference type="Proteomes" id="UP001180081"/>
    </source>
</evidence>
<comment type="caution">
    <text evidence="2">The sequence shown here is derived from an EMBL/GenBank/DDBJ whole genome shotgun (WGS) entry which is preliminary data.</text>
</comment>
<proteinExistence type="predicted"/>
<reference evidence="2" key="2">
    <citation type="submission" date="2023-06" db="EMBL/GenBank/DDBJ databases">
        <authorList>
            <person name="Lucena T."/>
            <person name="Sun Q."/>
        </authorList>
    </citation>
    <scope>NUCLEOTIDE SEQUENCE</scope>
    <source>
        <strain evidence="2">CECT 7703</strain>
    </source>
</reference>
<reference evidence="2" key="1">
    <citation type="journal article" date="2014" name="Int. J. Syst. Evol. Microbiol.">
        <title>Complete genome of a new Firmicutes species belonging to the dominant human colonic microbiota ('Ruminococcus bicirculans') reveals two chromosomes and a selective capacity to utilize plant glucans.</title>
        <authorList>
            <consortium name="NISC Comparative Sequencing Program"/>
            <person name="Wegmann U."/>
            <person name="Louis P."/>
            <person name="Goesmann A."/>
            <person name="Henrissat B."/>
            <person name="Duncan S.H."/>
            <person name="Flint H.J."/>
        </authorList>
    </citation>
    <scope>NUCLEOTIDE SEQUENCE</scope>
    <source>
        <strain evidence="2">CECT 7703</strain>
    </source>
</reference>
<name>A0ABT8B801_9NEIS</name>
<accession>A0ABT8B801</accession>
<evidence type="ECO:0000313" key="2">
    <source>
        <dbReference type="EMBL" id="MDN3577741.1"/>
    </source>
</evidence>
<dbReference type="EMBL" id="JAUFPU010000018">
    <property type="protein sequence ID" value="MDN3577741.1"/>
    <property type="molecule type" value="Genomic_DNA"/>
</dbReference>
<sequence length="259" mass="29396">MHWILQDGFLSETGWQALIATLTRFGLTYSVHAVTPKTGVLLPSPMLEHKHVICIGSYSMRHAARSNGWWPGVFDLYAQDFEQQRLHWGAHMLNYHSVVSTVEQARFNGEHMFVRPIQDSKVFSGKVFSSAAFHAWQSAICDPHASRNDSLTPQTEIQLSKPVEIYAEYRFWILKGEIITQSLYKRGNQVFYTSDVDERVAAFVRARILEWSPHEAFVIDACDTADGIRIVEINTLNSSGFYAADVQRLVLALEAAYAQ</sequence>
<dbReference type="Pfam" id="PF14243">
    <property type="entry name" value="R2K_3"/>
    <property type="match status" value="1"/>
</dbReference>
<organism evidence="2 3">
    <name type="scientific">Chitinimonas viridis</name>
    <dbReference type="NCBI Taxonomy" id="664880"/>
    <lineage>
        <taxon>Bacteria</taxon>
        <taxon>Pseudomonadati</taxon>
        <taxon>Pseudomonadota</taxon>
        <taxon>Betaproteobacteria</taxon>
        <taxon>Neisseriales</taxon>
        <taxon>Chitinibacteraceae</taxon>
        <taxon>Chitinimonas</taxon>
    </lineage>
</organism>
<dbReference type="InterPro" id="IPR025643">
    <property type="entry name" value="R2K_3"/>
</dbReference>